<feature type="transmembrane region" description="Helical" evidence="1">
    <location>
        <begin position="12"/>
        <end position="32"/>
    </location>
</feature>
<sequence length="106" mass="11639">MNMKKFITRTSLITAAILAIGIWIGSLLFSFSYGEWSFFIGLGITVGLFFFNSSGGALSKGATMEASEAGWKIQKDNELKANVGSVFYGAVFFTLISFIIMMVTYF</sequence>
<keyword evidence="1" id="KW-0472">Membrane</keyword>
<dbReference type="EMBL" id="VTEZ01000001">
    <property type="protein sequence ID" value="TYS88190.1"/>
    <property type="molecule type" value="Genomic_DNA"/>
</dbReference>
<dbReference type="OrthoDB" id="2872863at2"/>
<feature type="transmembrane region" description="Helical" evidence="1">
    <location>
        <begin position="38"/>
        <end position="58"/>
    </location>
</feature>
<name>A0A5D4U2T0_9BACI</name>
<accession>A0A5D4U2T0</accession>
<evidence type="ECO:0000256" key="1">
    <source>
        <dbReference type="SAM" id="Phobius"/>
    </source>
</evidence>
<comment type="caution">
    <text evidence="2">The sequence shown here is derived from an EMBL/GenBank/DDBJ whole genome shotgun (WGS) entry which is preliminary data.</text>
</comment>
<dbReference type="AlphaFoldDB" id="A0A5D4U2T0"/>
<keyword evidence="1" id="KW-1133">Transmembrane helix</keyword>
<reference evidence="2 3" key="1">
    <citation type="submission" date="2019-08" db="EMBL/GenBank/DDBJ databases">
        <title>Bacillus genomes from the desert of Cuatro Cienegas, Coahuila.</title>
        <authorList>
            <person name="Olmedo-Alvarez G."/>
        </authorList>
    </citation>
    <scope>NUCLEOTIDE SEQUENCE [LARGE SCALE GENOMIC DNA]</scope>
    <source>
        <strain evidence="2 3">CH87b_3T</strain>
    </source>
</reference>
<protein>
    <submittedName>
        <fullName evidence="2">Uncharacterized protein</fullName>
    </submittedName>
</protein>
<proteinExistence type="predicted"/>
<organism evidence="2 3">
    <name type="scientific">Rossellomorea aquimaris</name>
    <dbReference type="NCBI Taxonomy" id="189382"/>
    <lineage>
        <taxon>Bacteria</taxon>
        <taxon>Bacillati</taxon>
        <taxon>Bacillota</taxon>
        <taxon>Bacilli</taxon>
        <taxon>Bacillales</taxon>
        <taxon>Bacillaceae</taxon>
        <taxon>Rossellomorea</taxon>
    </lineage>
</organism>
<feature type="transmembrane region" description="Helical" evidence="1">
    <location>
        <begin position="79"/>
        <end position="105"/>
    </location>
</feature>
<dbReference type="Proteomes" id="UP000324269">
    <property type="component" value="Unassembled WGS sequence"/>
</dbReference>
<evidence type="ECO:0000313" key="2">
    <source>
        <dbReference type="EMBL" id="TYS88190.1"/>
    </source>
</evidence>
<keyword evidence="1" id="KW-0812">Transmembrane</keyword>
<gene>
    <name evidence="2" type="ORF">FZC85_01760</name>
</gene>
<evidence type="ECO:0000313" key="3">
    <source>
        <dbReference type="Proteomes" id="UP000324269"/>
    </source>
</evidence>